<feature type="non-terminal residue" evidence="3">
    <location>
        <position position="87"/>
    </location>
</feature>
<dbReference type="OrthoDB" id="7698374at2759"/>
<dbReference type="EMBL" id="LBMM01006646">
    <property type="protein sequence ID" value="KMQ90435.1"/>
    <property type="molecule type" value="Genomic_DNA"/>
</dbReference>
<dbReference type="InterPro" id="IPR036361">
    <property type="entry name" value="SAP_dom_sf"/>
</dbReference>
<comment type="caution">
    <text evidence="3">The sequence shown here is derived from an EMBL/GenBank/DDBJ whole genome shotgun (WGS) entry which is preliminary data.</text>
</comment>
<feature type="region of interest" description="Disordered" evidence="1">
    <location>
        <begin position="43"/>
        <end position="87"/>
    </location>
</feature>
<dbReference type="PROSITE" id="PS50800">
    <property type="entry name" value="SAP"/>
    <property type="match status" value="1"/>
</dbReference>
<gene>
    <name evidence="3" type="ORF">RF55_9811</name>
</gene>
<feature type="domain" description="SAP" evidence="2">
    <location>
        <begin position="4"/>
        <end position="38"/>
    </location>
</feature>
<name>A0A0J7NCY6_LASNI</name>
<dbReference type="SMART" id="SM00513">
    <property type="entry name" value="SAP"/>
    <property type="match status" value="1"/>
</dbReference>
<keyword evidence="4" id="KW-1185">Reference proteome</keyword>
<evidence type="ECO:0000259" key="2">
    <source>
        <dbReference type="PROSITE" id="PS50800"/>
    </source>
</evidence>
<sequence>MTTIQGLTVLDLKEILRAHGQPTSGSKAELICRMTAADPAGAWLQESNGVRGDRSEAELTRSDEDVQESSTSVEQRGQGPLPVIEEG</sequence>
<dbReference type="PaxDb" id="67767-A0A0J7NCY6"/>
<dbReference type="AlphaFoldDB" id="A0A0J7NCY6"/>
<feature type="compositionally biased region" description="Basic and acidic residues" evidence="1">
    <location>
        <begin position="51"/>
        <end position="64"/>
    </location>
</feature>
<dbReference type="InterPro" id="IPR003034">
    <property type="entry name" value="SAP_dom"/>
</dbReference>
<evidence type="ECO:0000313" key="4">
    <source>
        <dbReference type="Proteomes" id="UP000036403"/>
    </source>
</evidence>
<dbReference type="Pfam" id="PF02037">
    <property type="entry name" value="SAP"/>
    <property type="match status" value="1"/>
</dbReference>
<dbReference type="Proteomes" id="UP000036403">
    <property type="component" value="Unassembled WGS sequence"/>
</dbReference>
<protein>
    <recommendedName>
        <fullName evidence="2">SAP domain-containing protein</fullName>
    </recommendedName>
</protein>
<evidence type="ECO:0000256" key="1">
    <source>
        <dbReference type="SAM" id="MobiDB-lite"/>
    </source>
</evidence>
<dbReference type="Gene3D" id="1.10.720.30">
    <property type="entry name" value="SAP domain"/>
    <property type="match status" value="1"/>
</dbReference>
<reference evidence="3 4" key="1">
    <citation type="submission" date="2015-04" db="EMBL/GenBank/DDBJ databases">
        <title>Lasius niger genome sequencing.</title>
        <authorList>
            <person name="Konorov E.A."/>
            <person name="Nikitin M.A."/>
            <person name="Kirill M.V."/>
            <person name="Chang P."/>
        </authorList>
    </citation>
    <scope>NUCLEOTIDE SEQUENCE [LARGE SCALE GENOMIC DNA]</scope>
    <source>
        <tissue evidence="3">Whole</tissue>
    </source>
</reference>
<accession>A0A0J7NCY6</accession>
<evidence type="ECO:0000313" key="3">
    <source>
        <dbReference type="EMBL" id="KMQ90435.1"/>
    </source>
</evidence>
<proteinExistence type="predicted"/>
<organism evidence="3 4">
    <name type="scientific">Lasius niger</name>
    <name type="common">Black garden ant</name>
    <dbReference type="NCBI Taxonomy" id="67767"/>
    <lineage>
        <taxon>Eukaryota</taxon>
        <taxon>Metazoa</taxon>
        <taxon>Ecdysozoa</taxon>
        <taxon>Arthropoda</taxon>
        <taxon>Hexapoda</taxon>
        <taxon>Insecta</taxon>
        <taxon>Pterygota</taxon>
        <taxon>Neoptera</taxon>
        <taxon>Endopterygota</taxon>
        <taxon>Hymenoptera</taxon>
        <taxon>Apocrita</taxon>
        <taxon>Aculeata</taxon>
        <taxon>Formicoidea</taxon>
        <taxon>Formicidae</taxon>
        <taxon>Formicinae</taxon>
        <taxon>Lasius</taxon>
        <taxon>Lasius</taxon>
    </lineage>
</organism>
<dbReference type="SUPFAM" id="SSF68906">
    <property type="entry name" value="SAP domain"/>
    <property type="match status" value="1"/>
</dbReference>